<dbReference type="EC" id="4.1.2.13" evidence="3"/>
<evidence type="ECO:0000256" key="4">
    <source>
        <dbReference type="ARBA" id="ARBA00023152"/>
    </source>
</evidence>
<gene>
    <name evidence="8" type="ORF">COV74_07845</name>
</gene>
<dbReference type="GO" id="GO:0006097">
    <property type="term" value="P:glyoxylate cycle"/>
    <property type="evidence" value="ECO:0007669"/>
    <property type="project" value="InterPro"/>
</dbReference>
<dbReference type="GO" id="GO:0006096">
    <property type="term" value="P:glycolytic process"/>
    <property type="evidence" value="ECO:0007669"/>
    <property type="project" value="UniProtKB-UniPathway"/>
</dbReference>
<name>A0A2H0LPJ3_9BACT</name>
<dbReference type="Pfam" id="PF01274">
    <property type="entry name" value="MS_TIM-barrel"/>
    <property type="match status" value="1"/>
</dbReference>
<keyword evidence="5" id="KW-0456">Lyase</keyword>
<dbReference type="InterPro" id="IPR011076">
    <property type="entry name" value="Malate_synth_sf"/>
</dbReference>
<dbReference type="UniPathway" id="UPA00109">
    <property type="reaction ID" value="UER00183"/>
</dbReference>
<dbReference type="InterPro" id="IPR000741">
    <property type="entry name" value="FBA_I"/>
</dbReference>
<dbReference type="PANTHER" id="PTHR11627">
    <property type="entry name" value="FRUCTOSE-BISPHOSPHATE ALDOLASE"/>
    <property type="match status" value="1"/>
</dbReference>
<comment type="similarity">
    <text evidence="2">Belongs to the class I fructose-bisphosphate aldolase family.</text>
</comment>
<evidence type="ECO:0000256" key="5">
    <source>
        <dbReference type="ARBA" id="ARBA00023239"/>
    </source>
</evidence>
<evidence type="ECO:0000259" key="7">
    <source>
        <dbReference type="Pfam" id="PF01274"/>
    </source>
</evidence>
<dbReference type="SUPFAM" id="SSF51569">
    <property type="entry name" value="Aldolase"/>
    <property type="match status" value="1"/>
</dbReference>
<dbReference type="EMBL" id="PCVY01000064">
    <property type="protein sequence ID" value="PIQ85604.1"/>
    <property type="molecule type" value="Genomic_DNA"/>
</dbReference>
<dbReference type="InterPro" id="IPR013785">
    <property type="entry name" value="Aldolase_TIM"/>
</dbReference>
<dbReference type="GO" id="GO:0004332">
    <property type="term" value="F:fructose-bisphosphate aldolase activity"/>
    <property type="evidence" value="ECO:0007669"/>
    <property type="project" value="UniProtKB-EC"/>
</dbReference>
<reference evidence="8 9" key="1">
    <citation type="submission" date="2017-09" db="EMBL/GenBank/DDBJ databases">
        <title>Depth-based differentiation of microbial function through sediment-hosted aquifers and enrichment of novel symbionts in the deep terrestrial subsurface.</title>
        <authorList>
            <person name="Probst A.J."/>
            <person name="Ladd B."/>
            <person name="Jarett J.K."/>
            <person name="Geller-Mcgrath D.E."/>
            <person name="Sieber C.M."/>
            <person name="Emerson J.B."/>
            <person name="Anantharaman K."/>
            <person name="Thomas B.C."/>
            <person name="Malmstrom R."/>
            <person name="Stieglmeier M."/>
            <person name="Klingl A."/>
            <person name="Woyke T."/>
            <person name="Ryan C.M."/>
            <person name="Banfield J.F."/>
        </authorList>
    </citation>
    <scope>NUCLEOTIDE SEQUENCE [LARGE SCALE GENOMIC DNA]</scope>
    <source>
        <strain evidence="8">CG11_big_fil_rev_8_21_14_0_20_45_26</strain>
    </source>
</reference>
<dbReference type="NCBIfam" id="NF033379">
    <property type="entry name" value="FrucBisAld_I"/>
    <property type="match status" value="1"/>
</dbReference>
<evidence type="ECO:0000256" key="3">
    <source>
        <dbReference type="ARBA" id="ARBA00013068"/>
    </source>
</evidence>
<proteinExistence type="inferred from homology"/>
<dbReference type="Proteomes" id="UP000230859">
    <property type="component" value="Unassembled WGS sequence"/>
</dbReference>
<accession>A0A2H0LPJ3</accession>
<dbReference type="Gene3D" id="3.20.20.70">
    <property type="entry name" value="Aldolase class I"/>
    <property type="match status" value="1"/>
</dbReference>
<dbReference type="GO" id="GO:0004474">
    <property type="term" value="F:malate synthase activity"/>
    <property type="evidence" value="ECO:0007669"/>
    <property type="project" value="InterPro"/>
</dbReference>
<dbReference type="InterPro" id="IPR046363">
    <property type="entry name" value="MS_N_TIM-barrel_dom"/>
</dbReference>
<evidence type="ECO:0000256" key="6">
    <source>
        <dbReference type="ARBA" id="ARBA00029799"/>
    </source>
</evidence>
<protein>
    <recommendedName>
        <fullName evidence="3">fructose-bisphosphate aldolase</fullName>
        <ecNumber evidence="3">4.1.2.13</ecNumber>
    </recommendedName>
    <alternativeName>
        <fullName evidence="6">Fructose-bisphosphate aldolase class I</fullName>
    </alternativeName>
</protein>
<evidence type="ECO:0000313" key="8">
    <source>
        <dbReference type="EMBL" id="PIQ85604.1"/>
    </source>
</evidence>
<comment type="pathway">
    <text evidence="1">Carbohydrate degradation; glycolysis; D-glyceraldehyde 3-phosphate and glycerone phosphate from D-glucose: step 4/4.</text>
</comment>
<evidence type="ECO:0000256" key="2">
    <source>
        <dbReference type="ARBA" id="ARBA00010387"/>
    </source>
</evidence>
<dbReference type="SUPFAM" id="SSF51645">
    <property type="entry name" value="Malate synthase G"/>
    <property type="match status" value="1"/>
</dbReference>
<keyword evidence="4" id="KW-0324">Glycolysis</keyword>
<evidence type="ECO:0000256" key="1">
    <source>
        <dbReference type="ARBA" id="ARBA00004714"/>
    </source>
</evidence>
<evidence type="ECO:0000313" key="9">
    <source>
        <dbReference type="Proteomes" id="UP000230859"/>
    </source>
</evidence>
<organism evidence="8 9">
    <name type="scientific">Candidatus Abzuiibacterium crystallinum</name>
    <dbReference type="NCBI Taxonomy" id="1974748"/>
    <lineage>
        <taxon>Bacteria</taxon>
        <taxon>Pseudomonadati</taxon>
        <taxon>Candidatus Omnitrophota</taxon>
        <taxon>Candidatus Abzuiibacterium</taxon>
    </lineage>
</organism>
<feature type="domain" description="Malate synthase TIM barrel" evidence="7">
    <location>
        <begin position="324"/>
        <end position="448"/>
    </location>
</feature>
<comment type="caution">
    <text evidence="8">The sequence shown here is derived from an EMBL/GenBank/DDBJ whole genome shotgun (WGS) entry which is preliminary data.</text>
</comment>
<dbReference type="InterPro" id="IPR001465">
    <property type="entry name" value="Malate_synthase_TIM"/>
</dbReference>
<sequence>MKFTSQLSKITSIATIFTFVLSSPVTYSSSFLSSELISTNQAHLRPEPAAGSPVAGELDQFANQFGGRVPVGTHSELRKADKLEIRDDAKAGELARLWGEKTINGKTFDVEETILWLAEHIVGDVAEALVNWQTMEKKANELIAKGATPEEAFGFLAANFPAKTLDANGKVVTKTAGEIYEGGINNFLRAMGEDVPVSEHSWAMNETVDASPRSKNRGLVITGPADKFDMLASQTNGANYGLSSSLQDFEDAAPEMSGRDLWLQQLNLYKLYAGQFEGGKPYVHPTKKYTATDPEVKSGAKKVGDPKVYTMKVGLDKAPAPFDRLPGLHLSIPSVTINGKRIPAFIAAMTVFLLNNYDNLKDNGFDVGFYIAKSRWPQDLFVWEKAAFLMEQKIGVPQGTIKFKVMHEQAPFSLSQFVNMWVVKSRTLITNVGRWDQNASFIRMFKWVKSIFIKALNRVKSMLFPDQRFAGMLTLRMTYYTSRNAFFNVLVGVIAETAKKIDPEKPVQLVEMTNALAEGGMAVQLKNNVKPDDTQEIAAEKLRLNANAISDIRIDKIRERLLGLFMFNKANGQKILLDSTRESWVATTDPEYVKAGAEPLRVELNSNGSTLEEIVAPLQAYVDANVTPKMREKFIELGILGDGGKIKPTEFSATDLTKEKIDSVENWRRLMMPSEGDRTIEGLAQEIFFTFDYNGQQVAGNNAAAVENPLDGNGWLGILQANFTGNRIMSDHATNEGNLNGLYVTLFHGQQFTKDGKFVDLTGTYPDLEVKAGDVITPDLVYQLWLRLKVFTEKRLDNFEAKKIPVNRPVANLVMETVKRILIKTDENGNPIDANGKIIPENGTGRVIQPVQDIPYASRILYTLNELYRTNRLGEANRVLTAIFTEDRNVLVEAVERARRQHVNTKAAKYDLEIYDYVHDVFDPSEAFGISRSELRNLDVIASPGRGEAISEPGLLRRFAPRKDGETSRAELRTQRLQDYPITVRYTGGSKTFTPTDSLLEVARTLAQRLPGIDVRQNETIVEIQVYGTIFPTASFKTVASDTMTLADGIAQVLRKSGISGTAPKEPANPAKVAILLSENGGKVDITISNPKRTRAELRSARPDDQDHFDKVIKPALEKIAAFFDTYLAKPETPKPQMSEMMHYAEAIGIVTANSNGNPVIGSFFHRVLSEQFNPARDQELLKAAKTEFDKLRKEIIKTARAELRSGLREQLHQTALEMVPVNGGILAADESTGSAKNRLDMVGLENNPENRQAMRQLMLTVPGQKEAGISAVILFSETFDNVDSEGNNLVAMHLIQRGIVPGIKTDKGLVEDPDSPGEMLPNPKGMAELPAMLATFKAKGAQFTKWRITQTIDVANGLPTDENIRKNAVVLAQSAKITQEAGLVPIVEPEVLLDGAHDIQASYDATTRTLAILFEELAKAGVWLDGLVLKTSMILSGNKAADRADPDTVGFETLKGLLKTVPAEVPAIVFLSGGQGDDEVVKNLDGVIRAGQNRLEEAVAAAVTELENEGNRDQAAKLWSYTRAPWEISYSFGRGLQRPGLLAWQGKSANFEAAQDVLRETAQATQAARLGKLEEWSQRSELRVNTHERVDKKLAYHHLDDGKPFVWRTDAPGAEHQVIELNPHDFDKNHGVLVLIRGLEPGRNGHSFVNAAIVMSGRRRGGSSAIIDHPLFVSPANLSPIYDAANGWGYGSFWDSTNLNIRDSRDKGVRDETLHLFTVVRDREQRISAIQIKGETVFKFHPNVEIRIVALDETVTAELLQKLYRSFPDRKFEFSNRAEVSLRQQITGIYAQAQEPVGARAELREQFETLDEAAGIPEQALADLRTEITALKALPVQSVNPAAFNQVLAEQSEVVSANHGIARANTKTVEARIILPKLTSAALDIARETVAAQEGRPTIFIAETAQHAGALRAIFNGVLPANVEIIAADDELRGLRDFLSTHQVTHVEGIGLGGVDRGVANKLNANLNLPFRVFIVSSVEEFANSLHILMNQIQTAVANKTAVAIAA</sequence>
<dbReference type="Gene3D" id="3.20.20.360">
    <property type="entry name" value="Malate synthase, domain 3"/>
    <property type="match status" value="1"/>
</dbReference>
<dbReference type="Pfam" id="PF00274">
    <property type="entry name" value="Glycolytic"/>
    <property type="match status" value="1"/>
</dbReference>